<keyword evidence="5 7" id="KW-0472">Membrane</keyword>
<evidence type="ECO:0000256" key="7">
    <source>
        <dbReference type="SAM" id="Phobius"/>
    </source>
</evidence>
<accession>A0ABW3EV85</accession>
<comment type="caution">
    <text evidence="9">The sequence shown here is derived from an EMBL/GenBank/DDBJ whole genome shotgun (WGS) entry which is preliminary data.</text>
</comment>
<evidence type="ECO:0000313" key="9">
    <source>
        <dbReference type="EMBL" id="MFD0902818.1"/>
    </source>
</evidence>
<dbReference type="Proteomes" id="UP001596972">
    <property type="component" value="Unassembled WGS sequence"/>
</dbReference>
<evidence type="ECO:0000259" key="8">
    <source>
        <dbReference type="Pfam" id="PF06271"/>
    </source>
</evidence>
<feature type="transmembrane region" description="Helical" evidence="7">
    <location>
        <begin position="59"/>
        <end position="77"/>
    </location>
</feature>
<keyword evidence="4 7" id="KW-1133">Transmembrane helix</keyword>
<proteinExistence type="predicted"/>
<dbReference type="Pfam" id="PF06271">
    <property type="entry name" value="RDD"/>
    <property type="match status" value="1"/>
</dbReference>
<keyword evidence="3 7" id="KW-0812">Transmembrane</keyword>
<feature type="domain" description="RDD" evidence="8">
    <location>
        <begin position="44"/>
        <end position="186"/>
    </location>
</feature>
<evidence type="ECO:0000256" key="5">
    <source>
        <dbReference type="ARBA" id="ARBA00023136"/>
    </source>
</evidence>
<protein>
    <submittedName>
        <fullName evidence="9">RDD family protein</fullName>
    </submittedName>
</protein>
<feature type="transmembrane region" description="Helical" evidence="7">
    <location>
        <begin position="89"/>
        <end position="114"/>
    </location>
</feature>
<evidence type="ECO:0000256" key="6">
    <source>
        <dbReference type="SAM" id="MobiDB-lite"/>
    </source>
</evidence>
<sequence length="225" mass="24429">MHEYGYDPRRTGTVPEDSPGWYQPPEGASSAWLPPGDEDTDLDLAGAGRRLAARIIDQVVLVMIIAGVVFSVLTLTYEENAYGENETPLAVGISLAVFFLACLYLCEALQLAFWGRTLGKCLLKIRVAGVDAPEEPLTPFRGMGRALAYPVFWGFAGSVIGVLALVNVLWTLWDRPLRQCLHDKMARTVVLRDRHPSRRAPQILVMTALAVVPVAAAIASAVANG</sequence>
<evidence type="ECO:0000256" key="3">
    <source>
        <dbReference type="ARBA" id="ARBA00022692"/>
    </source>
</evidence>
<dbReference type="RefSeq" id="WP_378300980.1">
    <property type="nucleotide sequence ID" value="NZ_JBHTJA010000042.1"/>
</dbReference>
<dbReference type="EMBL" id="JBHTJA010000042">
    <property type="protein sequence ID" value="MFD0902818.1"/>
    <property type="molecule type" value="Genomic_DNA"/>
</dbReference>
<evidence type="ECO:0000256" key="1">
    <source>
        <dbReference type="ARBA" id="ARBA00004651"/>
    </source>
</evidence>
<organism evidence="9 10">
    <name type="scientific">Actinomadura sediminis</name>
    <dbReference type="NCBI Taxonomy" id="1038904"/>
    <lineage>
        <taxon>Bacteria</taxon>
        <taxon>Bacillati</taxon>
        <taxon>Actinomycetota</taxon>
        <taxon>Actinomycetes</taxon>
        <taxon>Streptosporangiales</taxon>
        <taxon>Thermomonosporaceae</taxon>
        <taxon>Actinomadura</taxon>
    </lineage>
</organism>
<feature type="transmembrane region" description="Helical" evidence="7">
    <location>
        <begin position="151"/>
        <end position="173"/>
    </location>
</feature>
<reference evidence="10" key="1">
    <citation type="journal article" date="2019" name="Int. J. Syst. Evol. Microbiol.">
        <title>The Global Catalogue of Microorganisms (GCM) 10K type strain sequencing project: providing services to taxonomists for standard genome sequencing and annotation.</title>
        <authorList>
            <consortium name="The Broad Institute Genomics Platform"/>
            <consortium name="The Broad Institute Genome Sequencing Center for Infectious Disease"/>
            <person name="Wu L."/>
            <person name="Ma J."/>
        </authorList>
    </citation>
    <scope>NUCLEOTIDE SEQUENCE [LARGE SCALE GENOMIC DNA]</scope>
    <source>
        <strain evidence="10">JCM 31202</strain>
    </source>
</reference>
<feature type="compositionally biased region" description="Basic and acidic residues" evidence="6">
    <location>
        <begin position="1"/>
        <end position="10"/>
    </location>
</feature>
<dbReference type="InterPro" id="IPR010432">
    <property type="entry name" value="RDD"/>
</dbReference>
<evidence type="ECO:0000256" key="2">
    <source>
        <dbReference type="ARBA" id="ARBA00022475"/>
    </source>
</evidence>
<gene>
    <name evidence="9" type="ORF">ACFQ11_20625</name>
</gene>
<feature type="transmembrane region" description="Helical" evidence="7">
    <location>
        <begin position="203"/>
        <end position="223"/>
    </location>
</feature>
<dbReference type="PANTHER" id="PTHR36115">
    <property type="entry name" value="PROLINE-RICH ANTIGEN HOMOLOG-RELATED"/>
    <property type="match status" value="1"/>
</dbReference>
<feature type="region of interest" description="Disordered" evidence="6">
    <location>
        <begin position="1"/>
        <end position="36"/>
    </location>
</feature>
<keyword evidence="2" id="KW-1003">Cell membrane</keyword>
<name>A0ABW3EV85_9ACTN</name>
<keyword evidence="10" id="KW-1185">Reference proteome</keyword>
<dbReference type="PANTHER" id="PTHR36115:SF4">
    <property type="entry name" value="MEMBRANE PROTEIN"/>
    <property type="match status" value="1"/>
</dbReference>
<evidence type="ECO:0000313" key="10">
    <source>
        <dbReference type="Proteomes" id="UP001596972"/>
    </source>
</evidence>
<dbReference type="InterPro" id="IPR051791">
    <property type="entry name" value="Pra-immunoreactive"/>
</dbReference>
<evidence type="ECO:0000256" key="4">
    <source>
        <dbReference type="ARBA" id="ARBA00022989"/>
    </source>
</evidence>
<comment type="subcellular location">
    <subcellularLocation>
        <location evidence="1">Cell membrane</location>
        <topology evidence="1">Multi-pass membrane protein</topology>
    </subcellularLocation>
</comment>